<reference evidence="3" key="1">
    <citation type="submission" date="2014-03" db="EMBL/GenBank/DDBJ databases">
        <authorList>
            <person name="Aksoy S."/>
            <person name="Warren W."/>
            <person name="Wilson R.K."/>
        </authorList>
    </citation>
    <scope>NUCLEOTIDE SEQUENCE [LARGE SCALE GENOMIC DNA]</scope>
    <source>
        <strain evidence="3">IAEA</strain>
    </source>
</reference>
<name>A0A1A9WCU2_9MUSC</name>
<protein>
    <recommendedName>
        <fullName evidence="4">EamA domain-containing protein</fullName>
    </recommendedName>
</protein>
<dbReference type="SUPFAM" id="SSF103481">
    <property type="entry name" value="Multidrug resistance efflux transporter EmrE"/>
    <property type="match status" value="1"/>
</dbReference>
<dbReference type="EnsemblMetazoa" id="GBRI014867-RA">
    <property type="protein sequence ID" value="GBRI014867-PA"/>
    <property type="gene ID" value="GBRI014867"/>
</dbReference>
<dbReference type="InterPro" id="IPR037185">
    <property type="entry name" value="EmrE-like"/>
</dbReference>
<organism evidence="2 3">
    <name type="scientific">Glossina brevipalpis</name>
    <dbReference type="NCBI Taxonomy" id="37001"/>
    <lineage>
        <taxon>Eukaryota</taxon>
        <taxon>Metazoa</taxon>
        <taxon>Ecdysozoa</taxon>
        <taxon>Arthropoda</taxon>
        <taxon>Hexapoda</taxon>
        <taxon>Insecta</taxon>
        <taxon>Pterygota</taxon>
        <taxon>Neoptera</taxon>
        <taxon>Endopterygota</taxon>
        <taxon>Diptera</taxon>
        <taxon>Brachycera</taxon>
        <taxon>Muscomorpha</taxon>
        <taxon>Hippoboscoidea</taxon>
        <taxon>Glossinidae</taxon>
        <taxon>Glossina</taxon>
    </lineage>
</organism>
<accession>A0A1A9WCU2</accession>
<evidence type="ECO:0000313" key="3">
    <source>
        <dbReference type="Proteomes" id="UP000091820"/>
    </source>
</evidence>
<dbReference type="InterPro" id="IPR039632">
    <property type="entry name" value="TMEM42"/>
</dbReference>
<feature type="transmembrane region" description="Helical" evidence="1">
    <location>
        <begin position="114"/>
        <end position="131"/>
    </location>
</feature>
<dbReference type="Gene3D" id="1.10.3730.20">
    <property type="match status" value="1"/>
</dbReference>
<reference evidence="2" key="2">
    <citation type="submission" date="2020-05" db="UniProtKB">
        <authorList>
            <consortium name="EnsemblMetazoa"/>
        </authorList>
    </citation>
    <scope>IDENTIFICATION</scope>
    <source>
        <strain evidence="2">IAEA</strain>
    </source>
</reference>
<sequence length="145" mass="16795">MFFLRKYRLCFLAGFYAAGGSFFGKMPSILTKQNIFRIRLPVVREIYSCYCEFGLFHCVPFLLMILCNLLNWRYFIKALQISEQTLFTTVLTTATNYVVSFILGAFIYREPITFLSILGASLILIGLLFLCHEPKNFNDNKAKIK</sequence>
<dbReference type="Proteomes" id="UP000091820">
    <property type="component" value="Unassembled WGS sequence"/>
</dbReference>
<keyword evidence="1" id="KW-1133">Transmembrane helix</keyword>
<feature type="transmembrane region" description="Helical" evidence="1">
    <location>
        <begin position="54"/>
        <end position="74"/>
    </location>
</feature>
<dbReference type="AlphaFoldDB" id="A0A1A9WCU2"/>
<proteinExistence type="predicted"/>
<evidence type="ECO:0000256" key="1">
    <source>
        <dbReference type="SAM" id="Phobius"/>
    </source>
</evidence>
<dbReference type="PANTHER" id="PTHR31965:SF1">
    <property type="entry name" value="TRANSMEMBRANE PROTEIN 42"/>
    <property type="match status" value="1"/>
</dbReference>
<evidence type="ECO:0008006" key="4">
    <source>
        <dbReference type="Google" id="ProtNLM"/>
    </source>
</evidence>
<dbReference type="PANTHER" id="PTHR31965">
    <property type="entry name" value="TRANSMEMBRANE PROTEIN 42"/>
    <property type="match status" value="1"/>
</dbReference>
<evidence type="ECO:0000313" key="2">
    <source>
        <dbReference type="EnsemblMetazoa" id="GBRI014867-PA"/>
    </source>
</evidence>
<dbReference type="VEuPathDB" id="VectorBase:GBRI014867"/>
<keyword evidence="1" id="KW-0812">Transmembrane</keyword>
<keyword evidence="3" id="KW-1185">Reference proteome</keyword>
<feature type="transmembrane region" description="Helical" evidence="1">
    <location>
        <begin position="86"/>
        <end position="108"/>
    </location>
</feature>
<keyword evidence="1" id="KW-0472">Membrane</keyword>